<dbReference type="SMART" id="SM00729">
    <property type="entry name" value="Elp3"/>
    <property type="match status" value="1"/>
</dbReference>
<evidence type="ECO:0000256" key="4">
    <source>
        <dbReference type="ARBA" id="ARBA00022723"/>
    </source>
</evidence>
<dbReference type="SFLD" id="SFLDS00029">
    <property type="entry name" value="Radical_SAM"/>
    <property type="match status" value="1"/>
</dbReference>
<dbReference type="EC" id="1.21.98.4" evidence="8"/>
<keyword evidence="2" id="KW-0004">4Fe-4S</keyword>
<evidence type="ECO:0000313" key="8">
    <source>
        <dbReference type="EMBL" id="UYL64942.1"/>
    </source>
</evidence>
<evidence type="ECO:0000256" key="6">
    <source>
        <dbReference type="ARBA" id="ARBA00023014"/>
    </source>
</evidence>
<dbReference type="InterPro" id="IPR007197">
    <property type="entry name" value="rSAM"/>
</dbReference>
<dbReference type="GO" id="GO:0046872">
    <property type="term" value="F:metal ion binding"/>
    <property type="evidence" value="ECO:0007669"/>
    <property type="project" value="UniProtKB-KW"/>
</dbReference>
<dbReference type="InterPro" id="IPR017200">
    <property type="entry name" value="PqqE-like"/>
</dbReference>
<keyword evidence="9" id="KW-1185">Reference proteome</keyword>
<dbReference type="RefSeq" id="YP_010772810.1">
    <property type="nucleotide sequence ID" value="NC_074655.1"/>
</dbReference>
<organism evidence="8 9">
    <name type="scientific">Methanophagales virus PBV082</name>
    <dbReference type="NCBI Taxonomy" id="3071307"/>
    <lineage>
        <taxon>Viruses</taxon>
        <taxon>Viruses incertae sedis</taxon>
        <taxon>Itzamnaviridae</taxon>
        <taxon>Pletoitzamnavirus</taxon>
        <taxon>Pletoitzamnavirus pescaderoense</taxon>
    </lineage>
</organism>
<dbReference type="InterPro" id="IPR023885">
    <property type="entry name" value="4Fe4S-binding_SPASM_dom"/>
</dbReference>
<dbReference type="PANTHER" id="PTHR11228:SF7">
    <property type="entry name" value="PQQA PEPTIDE CYCLASE"/>
    <property type="match status" value="1"/>
</dbReference>
<dbReference type="PROSITE" id="PS51918">
    <property type="entry name" value="RADICAL_SAM"/>
    <property type="match status" value="1"/>
</dbReference>
<dbReference type="GeneID" id="80402536"/>
<keyword evidence="5" id="KW-0408">Iron</keyword>
<dbReference type="EMBL" id="OP413839">
    <property type="protein sequence ID" value="UYL64942.1"/>
    <property type="molecule type" value="Genomic_DNA"/>
</dbReference>
<gene>
    <name evidence="8" type="primary">pqqE</name>
    <name evidence="8" type="ORF">EJNHJLOP_00053</name>
</gene>
<dbReference type="InterPro" id="IPR050377">
    <property type="entry name" value="Radical_SAM_PqqE_MftC-like"/>
</dbReference>
<keyword evidence="4" id="KW-0479">Metal-binding</keyword>
<dbReference type="Gene3D" id="3.20.20.70">
    <property type="entry name" value="Aldolase class I"/>
    <property type="match status" value="1"/>
</dbReference>
<evidence type="ECO:0000313" key="9">
    <source>
        <dbReference type="Proteomes" id="UP001156272"/>
    </source>
</evidence>
<sequence length="391" mass="44495">MQNNTAKTSCMNCVRNVSEVSIEITHNCSLNCVYCSSSAKCIAKQYEERTYEESGREMSVELVKKILSDSKRELNAKIFSVSGGEPSVHPHFYEILKFADNLGYKILLYTSGTELDEKREQIPLTEKTVRFLKSLQDVEVIFDFQGCDEKLVDGLMGCDGAFDRLLKSIALCREYGLKMSGHFVPMRPNFKHIIETLEFASQLGLHTLSFLRFVPQGRGASCITKLELTKREFKELQYILLHLLENAPIKIRLGHPIDFTFLIDPKRRVRKCRGGDDAPLIQPTEDPNTAIVVMCPAYKSLTRYCGGFLNLNSSVTIGDIWTKSKNYQIFRYFIHGNGFRNAKGKCRECPYFFYCRGGCTAQRLLKFSAVGMPLEEAILYTPDPLCFYGDE</sequence>
<name>A0AA46TDJ4_9VIRU</name>
<feature type="domain" description="Radical SAM core" evidence="7">
    <location>
        <begin position="14"/>
        <end position="246"/>
    </location>
</feature>
<dbReference type="PANTHER" id="PTHR11228">
    <property type="entry name" value="RADICAL SAM DOMAIN PROTEIN"/>
    <property type="match status" value="1"/>
</dbReference>
<keyword evidence="8" id="KW-0560">Oxidoreductase</keyword>
<dbReference type="KEGG" id="vg:80402536"/>
<dbReference type="SUPFAM" id="SSF102114">
    <property type="entry name" value="Radical SAM enzymes"/>
    <property type="match status" value="1"/>
</dbReference>
<evidence type="ECO:0000259" key="7">
    <source>
        <dbReference type="PROSITE" id="PS51918"/>
    </source>
</evidence>
<reference evidence="8 9" key="1">
    <citation type="submission" date="2022-09" db="EMBL/GenBank/DDBJ databases">
        <title>Evolutionary Diversification of Methanotrophic Ca. Methanophagales (ANME-1) and Their Expansive Virome.</title>
        <authorList>
            <person name="Laso-Perez R."/>
            <person name="Wu F."/>
            <person name="Cremiere A."/>
            <person name="Speth D.R."/>
            <person name="Magyar J.S."/>
            <person name="Krupovic M."/>
            <person name="Orphan V.J."/>
        </authorList>
    </citation>
    <scope>NUCLEOTIDE SEQUENCE [LARGE SCALE GENOMIC DNA]</scope>
    <source>
        <strain evidence="8">PBV082</strain>
    </source>
</reference>
<keyword evidence="3" id="KW-0949">S-adenosyl-L-methionine</keyword>
<protein>
    <submittedName>
        <fullName evidence="8">Peptide cyclase</fullName>
        <ecNumber evidence="8">1.21.98.4</ecNumber>
    </submittedName>
</protein>
<evidence type="ECO:0000256" key="1">
    <source>
        <dbReference type="ARBA" id="ARBA00001966"/>
    </source>
</evidence>
<accession>A0AA46TDJ4</accession>
<dbReference type="Proteomes" id="UP001156272">
    <property type="component" value="Segment"/>
</dbReference>
<dbReference type="Pfam" id="PF04055">
    <property type="entry name" value="Radical_SAM"/>
    <property type="match status" value="1"/>
</dbReference>
<dbReference type="InterPro" id="IPR013785">
    <property type="entry name" value="Aldolase_TIM"/>
</dbReference>
<dbReference type="InterPro" id="IPR006638">
    <property type="entry name" value="Elp3/MiaA/NifB-like_rSAM"/>
</dbReference>
<evidence type="ECO:0000256" key="5">
    <source>
        <dbReference type="ARBA" id="ARBA00023004"/>
    </source>
</evidence>
<dbReference type="GO" id="GO:0051539">
    <property type="term" value="F:4 iron, 4 sulfur cluster binding"/>
    <property type="evidence" value="ECO:0007669"/>
    <property type="project" value="UniProtKB-KW"/>
</dbReference>
<evidence type="ECO:0000256" key="3">
    <source>
        <dbReference type="ARBA" id="ARBA00022691"/>
    </source>
</evidence>
<evidence type="ECO:0000256" key="2">
    <source>
        <dbReference type="ARBA" id="ARBA00022485"/>
    </source>
</evidence>
<proteinExistence type="predicted"/>
<comment type="cofactor">
    <cofactor evidence="1">
        <name>[4Fe-4S] cluster</name>
        <dbReference type="ChEBI" id="CHEBI:49883"/>
    </cofactor>
</comment>
<dbReference type="CDD" id="cd01335">
    <property type="entry name" value="Radical_SAM"/>
    <property type="match status" value="1"/>
</dbReference>
<dbReference type="GO" id="GO:0016491">
    <property type="term" value="F:oxidoreductase activity"/>
    <property type="evidence" value="ECO:0007669"/>
    <property type="project" value="UniProtKB-KW"/>
</dbReference>
<dbReference type="SFLD" id="SFLDG01067">
    <property type="entry name" value="SPASM/twitch_domain_containing"/>
    <property type="match status" value="1"/>
</dbReference>
<dbReference type="NCBIfam" id="TIGR04085">
    <property type="entry name" value="rSAM_more_4Fe4S"/>
    <property type="match status" value="1"/>
</dbReference>
<dbReference type="PIRSF" id="PIRSF037420">
    <property type="entry name" value="PQQ_syn_pqqE"/>
    <property type="match status" value="1"/>
</dbReference>
<dbReference type="InterPro" id="IPR058240">
    <property type="entry name" value="rSAM_sf"/>
</dbReference>
<keyword evidence="6" id="KW-0411">Iron-sulfur</keyword>